<dbReference type="NCBIfam" id="TIGR01470">
    <property type="entry name" value="cysG_Nterm"/>
    <property type="match status" value="1"/>
</dbReference>
<name>A0A7G5IIU6_9SPHN</name>
<evidence type="ECO:0000259" key="7">
    <source>
        <dbReference type="Pfam" id="PF10414"/>
    </source>
</evidence>
<dbReference type="Pfam" id="PF10414">
    <property type="entry name" value="CysG_dimeriser"/>
    <property type="match status" value="1"/>
</dbReference>
<evidence type="ECO:0000256" key="5">
    <source>
        <dbReference type="ARBA" id="ARBA00023244"/>
    </source>
</evidence>
<dbReference type="KEGG" id="sand:H3309_01895"/>
<proteinExistence type="predicted"/>
<dbReference type="SUPFAM" id="SSF51735">
    <property type="entry name" value="NAD(P)-binding Rossmann-fold domains"/>
    <property type="match status" value="1"/>
</dbReference>
<keyword evidence="5" id="KW-0627">Porphyrin biosynthesis</keyword>
<dbReference type="EC" id="1.3.1.76" evidence="2"/>
<dbReference type="Pfam" id="PF13241">
    <property type="entry name" value="NAD_binding_7"/>
    <property type="match status" value="1"/>
</dbReference>
<keyword evidence="4" id="KW-0520">NAD</keyword>
<evidence type="ECO:0000256" key="6">
    <source>
        <dbReference type="ARBA" id="ARBA00047561"/>
    </source>
</evidence>
<dbReference type="GO" id="GO:0043115">
    <property type="term" value="F:precorrin-2 dehydrogenase activity"/>
    <property type="evidence" value="ECO:0007669"/>
    <property type="project" value="UniProtKB-EC"/>
</dbReference>
<dbReference type="Gene3D" id="1.10.8.210">
    <property type="entry name" value="Sirohaem synthase, dimerisation domain"/>
    <property type="match status" value="1"/>
</dbReference>
<comment type="pathway">
    <text evidence="1">Porphyrin-containing compound metabolism; siroheme biosynthesis; sirohydrochlorin from precorrin-2: step 1/1.</text>
</comment>
<dbReference type="GO" id="GO:0019354">
    <property type="term" value="P:siroheme biosynthetic process"/>
    <property type="evidence" value="ECO:0007669"/>
    <property type="project" value="UniProtKB-UniPathway"/>
</dbReference>
<dbReference type="Gene3D" id="3.30.160.110">
    <property type="entry name" value="Siroheme synthase, domain 2"/>
    <property type="match status" value="1"/>
</dbReference>
<keyword evidence="3" id="KW-0560">Oxidoreductase</keyword>
<evidence type="ECO:0000256" key="1">
    <source>
        <dbReference type="ARBA" id="ARBA00005010"/>
    </source>
</evidence>
<dbReference type="SUPFAM" id="SSF75615">
    <property type="entry name" value="Siroheme synthase middle domains-like"/>
    <property type="match status" value="1"/>
</dbReference>
<feature type="domain" description="Sirohaem synthase dimerisation" evidence="7">
    <location>
        <begin position="124"/>
        <end position="166"/>
    </location>
</feature>
<evidence type="ECO:0000313" key="9">
    <source>
        <dbReference type="Proteomes" id="UP000515292"/>
    </source>
</evidence>
<dbReference type="InterPro" id="IPR028161">
    <property type="entry name" value="Met8-like"/>
</dbReference>
<dbReference type="AlphaFoldDB" id="A0A7G5IIU6"/>
<dbReference type="InterPro" id="IPR019478">
    <property type="entry name" value="Sirohaem_synthase_dimer_dom"/>
</dbReference>
<dbReference type="GO" id="GO:0004325">
    <property type="term" value="F:ferrochelatase activity"/>
    <property type="evidence" value="ECO:0007669"/>
    <property type="project" value="InterPro"/>
</dbReference>
<dbReference type="UniPathway" id="UPA00262">
    <property type="reaction ID" value="UER00222"/>
</dbReference>
<evidence type="ECO:0000256" key="2">
    <source>
        <dbReference type="ARBA" id="ARBA00012400"/>
    </source>
</evidence>
<organism evidence="8 9">
    <name type="scientific">Sandaracinobacteroides saxicola</name>
    <dbReference type="NCBI Taxonomy" id="2759707"/>
    <lineage>
        <taxon>Bacteria</taxon>
        <taxon>Pseudomonadati</taxon>
        <taxon>Pseudomonadota</taxon>
        <taxon>Alphaproteobacteria</taxon>
        <taxon>Sphingomonadales</taxon>
        <taxon>Sphingosinicellaceae</taxon>
        <taxon>Sandaracinobacteroides</taxon>
    </lineage>
</organism>
<dbReference type="InterPro" id="IPR036291">
    <property type="entry name" value="NAD(P)-bd_dom_sf"/>
</dbReference>
<dbReference type="InterPro" id="IPR037115">
    <property type="entry name" value="Sirohaem_synt_dimer_dom_sf"/>
</dbReference>
<dbReference type="InterPro" id="IPR006367">
    <property type="entry name" value="Sirohaem_synthase_N"/>
</dbReference>
<keyword evidence="9" id="KW-1185">Reference proteome</keyword>
<accession>A0A7G5IIU6</accession>
<dbReference type="Gene3D" id="3.40.50.720">
    <property type="entry name" value="NAD(P)-binding Rossmann-like Domain"/>
    <property type="match status" value="1"/>
</dbReference>
<reference evidence="8 9" key="1">
    <citation type="submission" date="2020-07" db="EMBL/GenBank/DDBJ databases">
        <title>Complete genome sequence for Sandaracinobacter sp. M6.</title>
        <authorList>
            <person name="Tang Y."/>
            <person name="Liu Q."/>
            <person name="Guo Z."/>
            <person name="Lei P."/>
            <person name="Huang B."/>
        </authorList>
    </citation>
    <scope>NUCLEOTIDE SEQUENCE [LARGE SCALE GENOMIC DNA]</scope>
    <source>
        <strain evidence="8 9">M6</strain>
    </source>
</reference>
<sequence>MESLPLFHRLRGQTVLLVGEGDAADAKRRLIEDAGGVVMAEATAATRLAFVAIDDRDTAAAVATRLKARGLLVNVVDQPALCDFTVPAIVDRSPVLVAIGTGGASASLSKALKERLERLLPGGLGTLATAILAARDAVAAVHRTVPARRAFWSRLLADGAALDPLRDSADAPAAIAAALSAVAADPADSISEIPLPASAEDLTLRQLRLLAQADLVVHPADCPADVLALVRRDAARITGAAPPAGARGHVVILI</sequence>
<evidence type="ECO:0000256" key="4">
    <source>
        <dbReference type="ARBA" id="ARBA00023027"/>
    </source>
</evidence>
<dbReference type="Proteomes" id="UP000515292">
    <property type="component" value="Chromosome"/>
</dbReference>
<dbReference type="PANTHER" id="PTHR35330">
    <property type="entry name" value="SIROHEME BIOSYNTHESIS PROTEIN MET8"/>
    <property type="match status" value="1"/>
</dbReference>
<evidence type="ECO:0000256" key="3">
    <source>
        <dbReference type="ARBA" id="ARBA00023002"/>
    </source>
</evidence>
<dbReference type="EMBL" id="CP059851">
    <property type="protein sequence ID" value="QMW23288.1"/>
    <property type="molecule type" value="Genomic_DNA"/>
</dbReference>
<protein>
    <recommendedName>
        <fullName evidence="2">precorrin-2 dehydrogenase</fullName>
        <ecNumber evidence="2">1.3.1.76</ecNumber>
    </recommendedName>
</protein>
<dbReference type="RefSeq" id="WP_182297002.1">
    <property type="nucleotide sequence ID" value="NZ_CP059851.1"/>
</dbReference>
<evidence type="ECO:0000313" key="8">
    <source>
        <dbReference type="EMBL" id="QMW23288.1"/>
    </source>
</evidence>
<gene>
    <name evidence="8" type="ORF">H3309_01895</name>
</gene>
<comment type="catalytic activity">
    <reaction evidence="6">
        <text>precorrin-2 + NAD(+) = sirohydrochlorin + NADH + 2 H(+)</text>
        <dbReference type="Rhea" id="RHEA:15613"/>
        <dbReference type="ChEBI" id="CHEBI:15378"/>
        <dbReference type="ChEBI" id="CHEBI:57540"/>
        <dbReference type="ChEBI" id="CHEBI:57945"/>
        <dbReference type="ChEBI" id="CHEBI:58351"/>
        <dbReference type="ChEBI" id="CHEBI:58827"/>
        <dbReference type="EC" id="1.3.1.76"/>
    </reaction>
</comment>
<dbReference type="PANTHER" id="PTHR35330:SF1">
    <property type="entry name" value="SIROHEME BIOSYNTHESIS PROTEIN MET8"/>
    <property type="match status" value="1"/>
</dbReference>